<gene>
    <name evidence="14" type="ORF">NADFUDRAFT_46380</name>
</gene>
<dbReference type="SUPFAM" id="SSF57850">
    <property type="entry name" value="RING/U-box"/>
    <property type="match status" value="1"/>
</dbReference>
<dbReference type="STRING" id="857566.A0A1E3PLB3"/>
<dbReference type="InterPro" id="IPR019474">
    <property type="entry name" value="Ub_conjug_fac_E4_core"/>
</dbReference>
<dbReference type="AlphaFoldDB" id="A0A1E3PLB3"/>
<dbReference type="InterPro" id="IPR013083">
    <property type="entry name" value="Znf_RING/FYVE/PHD"/>
</dbReference>
<organism evidence="14 15">
    <name type="scientific">Nadsonia fulvescens var. elongata DSM 6958</name>
    <dbReference type="NCBI Taxonomy" id="857566"/>
    <lineage>
        <taxon>Eukaryota</taxon>
        <taxon>Fungi</taxon>
        <taxon>Dikarya</taxon>
        <taxon>Ascomycota</taxon>
        <taxon>Saccharomycotina</taxon>
        <taxon>Dipodascomycetes</taxon>
        <taxon>Dipodascales</taxon>
        <taxon>Dipodascales incertae sedis</taxon>
        <taxon>Nadsonia</taxon>
    </lineage>
</organism>
<comment type="catalytic activity">
    <reaction evidence="1">
        <text>S-ubiquitinyl-[E2 ubiquitin-conjugating enzyme]-L-cysteine + [acceptor protein]-L-lysine = [E2 ubiquitin-conjugating enzyme]-L-cysteine + N(6)-ubiquitinyl-[acceptor protein]-L-lysine.</text>
        <dbReference type="EC" id="2.3.2.27"/>
    </reaction>
</comment>
<keyword evidence="10" id="KW-0539">Nucleus</keyword>
<evidence type="ECO:0000256" key="10">
    <source>
        <dbReference type="ARBA" id="ARBA00023242"/>
    </source>
</evidence>
<evidence type="ECO:0000256" key="2">
    <source>
        <dbReference type="ARBA" id="ARBA00004123"/>
    </source>
</evidence>
<dbReference type="GO" id="GO:0005737">
    <property type="term" value="C:cytoplasm"/>
    <property type="evidence" value="ECO:0007669"/>
    <property type="project" value="UniProtKB-SubCell"/>
</dbReference>
<evidence type="ECO:0000256" key="3">
    <source>
        <dbReference type="ARBA" id="ARBA00004496"/>
    </source>
</evidence>
<dbReference type="InterPro" id="IPR003613">
    <property type="entry name" value="Ubox_domain"/>
</dbReference>
<dbReference type="GO" id="GO:0005634">
    <property type="term" value="C:nucleus"/>
    <property type="evidence" value="ECO:0007669"/>
    <property type="project" value="UniProtKB-SubCell"/>
</dbReference>
<feature type="domain" description="U-box" evidence="13">
    <location>
        <begin position="910"/>
        <end position="984"/>
    </location>
</feature>
<evidence type="ECO:0000256" key="12">
    <source>
        <dbReference type="SAM" id="MobiDB-lite"/>
    </source>
</evidence>
<evidence type="ECO:0000313" key="15">
    <source>
        <dbReference type="Proteomes" id="UP000095009"/>
    </source>
</evidence>
<evidence type="ECO:0000256" key="4">
    <source>
        <dbReference type="ARBA" id="ARBA00004906"/>
    </source>
</evidence>
<keyword evidence="15" id="KW-1185">Reference proteome</keyword>
<evidence type="ECO:0000256" key="9">
    <source>
        <dbReference type="ARBA" id="ARBA00022786"/>
    </source>
</evidence>
<dbReference type="PROSITE" id="PS51698">
    <property type="entry name" value="U_BOX"/>
    <property type="match status" value="1"/>
</dbReference>
<dbReference type="GO" id="GO:0036503">
    <property type="term" value="P:ERAD pathway"/>
    <property type="evidence" value="ECO:0007669"/>
    <property type="project" value="InterPro"/>
</dbReference>
<reference evidence="14 15" key="1">
    <citation type="journal article" date="2016" name="Proc. Natl. Acad. Sci. U.S.A.">
        <title>Comparative genomics of biotechnologically important yeasts.</title>
        <authorList>
            <person name="Riley R."/>
            <person name="Haridas S."/>
            <person name="Wolfe K.H."/>
            <person name="Lopes M.R."/>
            <person name="Hittinger C.T."/>
            <person name="Goeker M."/>
            <person name="Salamov A.A."/>
            <person name="Wisecaver J.H."/>
            <person name="Long T.M."/>
            <person name="Calvey C.H."/>
            <person name="Aerts A.L."/>
            <person name="Barry K.W."/>
            <person name="Choi C."/>
            <person name="Clum A."/>
            <person name="Coughlan A.Y."/>
            <person name="Deshpande S."/>
            <person name="Douglass A.P."/>
            <person name="Hanson S.J."/>
            <person name="Klenk H.-P."/>
            <person name="LaButti K.M."/>
            <person name="Lapidus A."/>
            <person name="Lindquist E.A."/>
            <person name="Lipzen A.M."/>
            <person name="Meier-Kolthoff J.P."/>
            <person name="Ohm R.A."/>
            <person name="Otillar R.P."/>
            <person name="Pangilinan J.L."/>
            <person name="Peng Y."/>
            <person name="Rokas A."/>
            <person name="Rosa C.A."/>
            <person name="Scheuner C."/>
            <person name="Sibirny A.A."/>
            <person name="Slot J.C."/>
            <person name="Stielow J.B."/>
            <person name="Sun H."/>
            <person name="Kurtzman C.P."/>
            <person name="Blackwell M."/>
            <person name="Grigoriev I.V."/>
            <person name="Jeffries T.W."/>
        </authorList>
    </citation>
    <scope>NUCLEOTIDE SEQUENCE [LARGE SCALE GENOMIC DNA]</scope>
    <source>
        <strain evidence="14 15">DSM 6958</strain>
    </source>
</reference>
<evidence type="ECO:0000313" key="14">
    <source>
        <dbReference type="EMBL" id="ODQ65742.1"/>
    </source>
</evidence>
<dbReference type="Gene3D" id="3.30.40.10">
    <property type="entry name" value="Zinc/RING finger domain, C3HC4 (zinc finger)"/>
    <property type="match status" value="1"/>
</dbReference>
<evidence type="ECO:0000259" key="13">
    <source>
        <dbReference type="PROSITE" id="PS51698"/>
    </source>
</evidence>
<sequence>MTDPIDSSSITTATTASSLKRSSESLKTPPTSMTIEDWENNALERVLAVTINNDKKDVLLYLENVRTDIQESHTDLLPRLSLDYLDNALFTRLSEHPCDPNPFTYLLNCWNRATEAKRLLRKSESNYEHKFKVYSDSSLLCSRYAMLCITMPGLFGSQNETEDVVNIVELMVFQVDSSRHFPWKFVQEIIQKAIDDESLLSLVEPIMKHISTKMKSMKGMSNYRPYLVLLEKLVEDKQVAAILPKIDSFNADNLNAINIEFDSLLGPFLRISPLNYDSAAVFFDAGSTDRNQPHNASACVLELRTLQNQLFYIVNKIIRASPESRVALLNYFSKAININTKRRATQIFPGSVSGDGFMTNVTLILIKLAEPFIDPSCTKITKVDPDYFCKTDLINIDEETKISSDLAESKKYYQENTSTEGETPNFISDVFFLTVAYMHYGLGGTIQSLTRLKKTVEELKSNLDRLEAEIPKWAHTNQASRLTQMIERVRNQLSQSRVLVMALEAILYDSKMNESVLSFVMFLSTWLIRIAEPNHQHPQTLVKLPITVPSPAGFKNLPEYMIDVCADYWKMLSKQCPQVLVSYHHLTPMLQFSVVFLRTAEYINNPYLKSKLTEVLFYGSLELGNGASGYLVDLFNSDPLTLKHLFHAMMNFYIEIERTGGSNQFYDKFNYRYFASQIFKCLWNSPTYRKQLERESKENIEFFVKFVALMLNDATFLLDESLAKLVEIHNLQTDPVAVFNDNTENQEPPSAENIQTRLRSAEQQASSWLQLGNQTVKLLELFTSAVPRAFVTPEIVDRLAGMLNYNLEALVGPKCRDLKVENPEKYGFDPKALLSLICDVYLNLSTLEEFVQATARDGRSFRLSTFERAIEILNKFKFKSDRALNQLATFAQSAESMRLQNLEQDLELGDIPDEFLDPLMYTLMENPVILPSSKVSIDMSTIKQHLLSDEKDPFNRAPLNIEDVVPDVELKERIRQFKLERRAASMQN</sequence>
<dbReference type="Pfam" id="PF10408">
    <property type="entry name" value="Ufd2P_core"/>
    <property type="match status" value="1"/>
</dbReference>
<evidence type="ECO:0000256" key="11">
    <source>
        <dbReference type="SAM" id="Coils"/>
    </source>
</evidence>
<dbReference type="FunFam" id="3.30.40.10:FF:000055">
    <property type="entry name" value="Ubiquitin conjugation factor e4 a"/>
    <property type="match status" value="1"/>
</dbReference>
<evidence type="ECO:0000256" key="1">
    <source>
        <dbReference type="ARBA" id="ARBA00000900"/>
    </source>
</evidence>
<dbReference type="EC" id="2.3.2.27" evidence="6"/>
<feature type="coiled-coil region" evidence="11">
    <location>
        <begin position="449"/>
        <end position="476"/>
    </location>
</feature>
<name>A0A1E3PLB3_9ASCO</name>
<feature type="compositionally biased region" description="Low complexity" evidence="12">
    <location>
        <begin position="1"/>
        <end position="18"/>
    </location>
</feature>
<accession>A0A1E3PLB3</accession>
<dbReference type="Pfam" id="PF04564">
    <property type="entry name" value="U-box"/>
    <property type="match status" value="1"/>
</dbReference>
<keyword evidence="7" id="KW-0963">Cytoplasm</keyword>
<dbReference type="InterPro" id="IPR045132">
    <property type="entry name" value="UBE4"/>
</dbReference>
<dbReference type="OrthoDB" id="20295at2759"/>
<keyword evidence="11" id="KW-0175">Coiled coil</keyword>
<dbReference type="Proteomes" id="UP000095009">
    <property type="component" value="Unassembled WGS sequence"/>
</dbReference>
<dbReference type="EMBL" id="KV454409">
    <property type="protein sequence ID" value="ODQ65742.1"/>
    <property type="molecule type" value="Genomic_DNA"/>
</dbReference>
<comment type="subcellular location">
    <subcellularLocation>
        <location evidence="3">Cytoplasm</location>
    </subcellularLocation>
    <subcellularLocation>
        <location evidence="2">Nucleus</location>
    </subcellularLocation>
</comment>
<evidence type="ECO:0000256" key="5">
    <source>
        <dbReference type="ARBA" id="ARBA00007434"/>
    </source>
</evidence>
<dbReference type="SMART" id="SM00504">
    <property type="entry name" value="Ubox"/>
    <property type="match status" value="1"/>
</dbReference>
<dbReference type="PANTHER" id="PTHR13931:SF2">
    <property type="entry name" value="UBIQUITIN CONJUGATION FACTOR E4 B"/>
    <property type="match status" value="1"/>
</dbReference>
<comment type="similarity">
    <text evidence="5">Belongs to the ubiquitin conjugation factor E4 family.</text>
</comment>
<dbReference type="UniPathway" id="UPA00143"/>
<proteinExistence type="inferred from homology"/>
<dbReference type="GO" id="GO:0000209">
    <property type="term" value="P:protein polyubiquitination"/>
    <property type="evidence" value="ECO:0007669"/>
    <property type="project" value="TreeGrafter"/>
</dbReference>
<feature type="region of interest" description="Disordered" evidence="12">
    <location>
        <begin position="1"/>
        <end position="33"/>
    </location>
</feature>
<dbReference type="PANTHER" id="PTHR13931">
    <property type="entry name" value="UBIQUITINATION FACTOR E4"/>
    <property type="match status" value="1"/>
</dbReference>
<dbReference type="GO" id="GO:0000151">
    <property type="term" value="C:ubiquitin ligase complex"/>
    <property type="evidence" value="ECO:0007669"/>
    <property type="project" value="InterPro"/>
</dbReference>
<protein>
    <recommendedName>
        <fullName evidence="6">RING-type E3 ubiquitin transferase</fullName>
        <ecNumber evidence="6">2.3.2.27</ecNumber>
    </recommendedName>
</protein>
<dbReference type="CDD" id="cd16657">
    <property type="entry name" value="RING-Ubox_UBE4A"/>
    <property type="match status" value="1"/>
</dbReference>
<keyword evidence="9" id="KW-0833">Ubl conjugation pathway</keyword>
<keyword evidence="8" id="KW-0808">Transferase</keyword>
<dbReference type="GO" id="GO:0006511">
    <property type="term" value="P:ubiquitin-dependent protein catabolic process"/>
    <property type="evidence" value="ECO:0007669"/>
    <property type="project" value="InterPro"/>
</dbReference>
<comment type="pathway">
    <text evidence="4">Protein modification; protein ubiquitination.</text>
</comment>
<evidence type="ECO:0000256" key="7">
    <source>
        <dbReference type="ARBA" id="ARBA00022490"/>
    </source>
</evidence>
<dbReference type="GO" id="GO:0034450">
    <property type="term" value="F:ubiquitin-ubiquitin ligase activity"/>
    <property type="evidence" value="ECO:0007669"/>
    <property type="project" value="InterPro"/>
</dbReference>
<evidence type="ECO:0000256" key="6">
    <source>
        <dbReference type="ARBA" id="ARBA00012483"/>
    </source>
</evidence>
<evidence type="ECO:0000256" key="8">
    <source>
        <dbReference type="ARBA" id="ARBA00022679"/>
    </source>
</evidence>